<dbReference type="AlphaFoldDB" id="A0A318V561"/>
<gene>
    <name evidence="2" type="ORF">DFP75_102277</name>
</gene>
<protein>
    <submittedName>
        <fullName evidence="2">Uncharacterized protein</fullName>
    </submittedName>
</protein>
<sequence>MKVTLSISAQQLAWLVVTIILGVTIAYWYTGWPVIAAYFGIPSGIVSALGFFLVDKFFLKYVQSLLKRFLLRVLFMFVISVAVFAMFVLLK</sequence>
<evidence type="ECO:0000313" key="2">
    <source>
        <dbReference type="EMBL" id="PYF83183.1"/>
    </source>
</evidence>
<feature type="transmembrane region" description="Helical" evidence="1">
    <location>
        <begin position="69"/>
        <end position="90"/>
    </location>
</feature>
<dbReference type="Proteomes" id="UP000247551">
    <property type="component" value="Unassembled WGS sequence"/>
</dbReference>
<reference evidence="2 3" key="1">
    <citation type="submission" date="2018-06" db="EMBL/GenBank/DDBJ databases">
        <title>Genomic Encyclopedia of Type Strains, Phase III (KMG-III): the genomes of soil and plant-associated and newly described type strains.</title>
        <authorList>
            <person name="Whitman W."/>
        </authorList>
    </citation>
    <scope>NUCLEOTIDE SEQUENCE [LARGE SCALE GENOMIC DNA]</scope>
    <source>
        <strain evidence="2 3">CECT 7730</strain>
    </source>
</reference>
<keyword evidence="3" id="KW-1185">Reference proteome</keyword>
<evidence type="ECO:0000313" key="3">
    <source>
        <dbReference type="Proteomes" id="UP000247551"/>
    </source>
</evidence>
<dbReference type="EMBL" id="QKLW01000002">
    <property type="protein sequence ID" value="PYF83183.1"/>
    <property type="molecule type" value="Genomic_DNA"/>
</dbReference>
<keyword evidence="1" id="KW-1133">Transmembrane helix</keyword>
<proteinExistence type="predicted"/>
<feature type="transmembrane region" description="Helical" evidence="1">
    <location>
        <begin position="12"/>
        <end position="29"/>
    </location>
</feature>
<comment type="caution">
    <text evidence="2">The sequence shown here is derived from an EMBL/GenBank/DDBJ whole genome shotgun (WGS) entry which is preliminary data.</text>
</comment>
<evidence type="ECO:0000256" key="1">
    <source>
        <dbReference type="SAM" id="Phobius"/>
    </source>
</evidence>
<dbReference type="RefSeq" id="WP_110573368.1">
    <property type="nucleotide sequence ID" value="NZ_QKLW01000002.1"/>
</dbReference>
<organism evidence="2 3">
    <name type="scientific">Marinomonas alcarazii</name>
    <dbReference type="NCBI Taxonomy" id="491949"/>
    <lineage>
        <taxon>Bacteria</taxon>
        <taxon>Pseudomonadati</taxon>
        <taxon>Pseudomonadota</taxon>
        <taxon>Gammaproteobacteria</taxon>
        <taxon>Oceanospirillales</taxon>
        <taxon>Oceanospirillaceae</taxon>
        <taxon>Marinomonas</taxon>
    </lineage>
</organism>
<keyword evidence="1" id="KW-0472">Membrane</keyword>
<name>A0A318V561_9GAMM</name>
<keyword evidence="1" id="KW-0812">Transmembrane</keyword>
<feature type="transmembrane region" description="Helical" evidence="1">
    <location>
        <begin position="35"/>
        <end position="57"/>
    </location>
</feature>
<accession>A0A318V561</accession>